<dbReference type="EMBL" id="JAIWYP010000001">
    <property type="protein sequence ID" value="KAH3886972.1"/>
    <property type="molecule type" value="Genomic_DNA"/>
</dbReference>
<evidence type="ECO:0000313" key="2">
    <source>
        <dbReference type="EMBL" id="KAH3886972.1"/>
    </source>
</evidence>
<name>A0A9D4MZQ1_DREPO</name>
<organism evidence="2 3">
    <name type="scientific">Dreissena polymorpha</name>
    <name type="common">Zebra mussel</name>
    <name type="synonym">Mytilus polymorpha</name>
    <dbReference type="NCBI Taxonomy" id="45954"/>
    <lineage>
        <taxon>Eukaryota</taxon>
        <taxon>Metazoa</taxon>
        <taxon>Spiralia</taxon>
        <taxon>Lophotrochozoa</taxon>
        <taxon>Mollusca</taxon>
        <taxon>Bivalvia</taxon>
        <taxon>Autobranchia</taxon>
        <taxon>Heteroconchia</taxon>
        <taxon>Euheterodonta</taxon>
        <taxon>Imparidentia</taxon>
        <taxon>Neoheterodontei</taxon>
        <taxon>Myida</taxon>
        <taxon>Dreissenoidea</taxon>
        <taxon>Dreissenidae</taxon>
        <taxon>Dreissena</taxon>
    </lineage>
</organism>
<comment type="caution">
    <text evidence="2">The sequence shown here is derived from an EMBL/GenBank/DDBJ whole genome shotgun (WGS) entry which is preliminary data.</text>
</comment>
<keyword evidence="3" id="KW-1185">Reference proteome</keyword>
<dbReference type="AlphaFoldDB" id="A0A9D4MZQ1"/>
<evidence type="ECO:0000313" key="3">
    <source>
        <dbReference type="Proteomes" id="UP000828390"/>
    </source>
</evidence>
<reference evidence="2" key="1">
    <citation type="journal article" date="2019" name="bioRxiv">
        <title>The Genome of the Zebra Mussel, Dreissena polymorpha: A Resource for Invasive Species Research.</title>
        <authorList>
            <person name="McCartney M.A."/>
            <person name="Auch B."/>
            <person name="Kono T."/>
            <person name="Mallez S."/>
            <person name="Zhang Y."/>
            <person name="Obille A."/>
            <person name="Becker A."/>
            <person name="Abrahante J.E."/>
            <person name="Garbe J."/>
            <person name="Badalamenti J.P."/>
            <person name="Herman A."/>
            <person name="Mangelson H."/>
            <person name="Liachko I."/>
            <person name="Sullivan S."/>
            <person name="Sone E.D."/>
            <person name="Koren S."/>
            <person name="Silverstein K.A.T."/>
            <person name="Beckman K.B."/>
            <person name="Gohl D.M."/>
        </authorList>
    </citation>
    <scope>NUCLEOTIDE SEQUENCE</scope>
    <source>
        <strain evidence="2">Duluth1</strain>
        <tissue evidence="2">Whole animal</tissue>
    </source>
</reference>
<accession>A0A9D4MZQ1</accession>
<reference evidence="2" key="2">
    <citation type="submission" date="2020-11" db="EMBL/GenBank/DDBJ databases">
        <authorList>
            <person name="McCartney M.A."/>
            <person name="Auch B."/>
            <person name="Kono T."/>
            <person name="Mallez S."/>
            <person name="Becker A."/>
            <person name="Gohl D.M."/>
            <person name="Silverstein K.A.T."/>
            <person name="Koren S."/>
            <person name="Bechman K.B."/>
            <person name="Herman A."/>
            <person name="Abrahante J.E."/>
            <person name="Garbe J."/>
        </authorList>
    </citation>
    <scope>NUCLEOTIDE SEQUENCE</scope>
    <source>
        <strain evidence="2">Duluth1</strain>
        <tissue evidence="2">Whole animal</tissue>
    </source>
</reference>
<proteinExistence type="predicted"/>
<dbReference type="Proteomes" id="UP000828390">
    <property type="component" value="Unassembled WGS sequence"/>
</dbReference>
<gene>
    <name evidence="2" type="ORF">DPMN_010985</name>
</gene>
<sequence>MRYEAIARFCQGCNDKEAAIACLFGKSLEHGRSSRPGETAPIHIAGKKNRRGREDISVNAVQSSSEAKTEELIASALKEFAKQMHITPHTAVVKET</sequence>
<evidence type="ECO:0000256" key="1">
    <source>
        <dbReference type="SAM" id="MobiDB-lite"/>
    </source>
</evidence>
<feature type="region of interest" description="Disordered" evidence="1">
    <location>
        <begin position="31"/>
        <end position="51"/>
    </location>
</feature>
<protein>
    <submittedName>
        <fullName evidence="2">Uncharacterized protein</fullName>
    </submittedName>
</protein>